<dbReference type="Proteomes" id="UP001311799">
    <property type="component" value="Unassembled WGS sequence"/>
</dbReference>
<dbReference type="AlphaFoldDB" id="A0AAV9Y116"/>
<name>A0AAV9Y116_9CRYT</name>
<evidence type="ECO:0000256" key="1">
    <source>
        <dbReference type="SAM" id="Phobius"/>
    </source>
</evidence>
<keyword evidence="1" id="KW-1133">Transmembrane helix</keyword>
<feature type="transmembrane region" description="Helical" evidence="1">
    <location>
        <begin position="7"/>
        <end position="28"/>
    </location>
</feature>
<reference evidence="2 3" key="1">
    <citation type="submission" date="2023-10" db="EMBL/GenBank/DDBJ databases">
        <title>Comparative genomics analysis reveals potential genetic determinants of host preference in Cryptosporidium xiaoi.</title>
        <authorList>
            <person name="Xiao L."/>
            <person name="Li J."/>
        </authorList>
    </citation>
    <scope>NUCLEOTIDE SEQUENCE [LARGE SCALE GENOMIC DNA]</scope>
    <source>
        <strain evidence="2 3">52996</strain>
    </source>
</reference>
<evidence type="ECO:0000313" key="3">
    <source>
        <dbReference type="Proteomes" id="UP001311799"/>
    </source>
</evidence>
<keyword evidence="3" id="KW-1185">Reference proteome</keyword>
<keyword evidence="1" id="KW-0812">Transmembrane</keyword>
<organism evidence="2 3">
    <name type="scientific">Cryptosporidium xiaoi</name>
    <dbReference type="NCBI Taxonomy" id="659607"/>
    <lineage>
        <taxon>Eukaryota</taxon>
        <taxon>Sar</taxon>
        <taxon>Alveolata</taxon>
        <taxon>Apicomplexa</taxon>
        <taxon>Conoidasida</taxon>
        <taxon>Coccidia</taxon>
        <taxon>Eucoccidiorida</taxon>
        <taxon>Eimeriorina</taxon>
        <taxon>Cryptosporidiidae</taxon>
        <taxon>Cryptosporidium</taxon>
    </lineage>
</organism>
<proteinExistence type="predicted"/>
<protein>
    <submittedName>
        <fullName evidence="2">Uncharacterized protein</fullName>
    </submittedName>
</protein>
<dbReference type="EMBL" id="JAWDEY010000008">
    <property type="protein sequence ID" value="KAK6590244.1"/>
    <property type="molecule type" value="Genomic_DNA"/>
</dbReference>
<sequence>MIGYKGNFLVSGFVLLVKLVAFLDLILVCKCSNQEDVLKKNYTSEWTVLSGIGHLRNKSVENDYFLDEYSNLTSLLSDKSRDSLLSGIFSTRNKNKVKNSFQHLENLREDFVRNWAFNIKYGSKRVADEARLNMLLYFVKQKSNTKEIKSLEQVEGHKLIPDNHKECWESYLRLVKKHKYEFYNRDFETDEGQQKNENDLMSCYVNSDNEDDLDNMNENKNMEKLMKKGLDMFQYDKEVIDSFGLNNFLKLIEPVKSKKSYLNNIRNNIVRSLDDDNEKKCKNKILDKEKFLLRYTCELYMICRNKVDKMIKEEYEDYNFDKTLIEGKIYRTWKELYRRSPSESLWYLFKRLIEIRGDLTVFNLSNGDMPLLPEKSRLKLPENPPTFFEFTILPKVCSNNLVALSMNYGYRIRLGVKKVPKYVHFGKLHRYFESSLTSSYTSLNLCNRAIKLLTMYQVYYYKSIKEYKPNPDSNFYWQIPNWETFGGYISYLPTDEKLLYPGRNQFVWCLMWSCTEYTRTFSHYRINPIKVKVKDVMHLPMRMQTLGMKPNIESCIVLLRFFWVAKLIKVNKRHYRPLELDSNSDVLFDYSTLYYVCVTILKCRVTYHRAYLKQFHPDEINNKLQRLYDTQDPQNVYNNLNDRFILINTPKIRSIKKIKTLLMVIVGSVLFSSITGIMILNIITGVNINNNLLRMGFNNPLGELMSSSVIKPQ</sequence>
<accession>A0AAV9Y116</accession>
<gene>
    <name evidence="2" type="ORF">RS030_172595</name>
</gene>
<comment type="caution">
    <text evidence="2">The sequence shown here is derived from an EMBL/GenBank/DDBJ whole genome shotgun (WGS) entry which is preliminary data.</text>
</comment>
<evidence type="ECO:0000313" key="2">
    <source>
        <dbReference type="EMBL" id="KAK6590244.1"/>
    </source>
</evidence>
<keyword evidence="1" id="KW-0472">Membrane</keyword>
<feature type="transmembrane region" description="Helical" evidence="1">
    <location>
        <begin position="661"/>
        <end position="683"/>
    </location>
</feature>